<dbReference type="Gene3D" id="3.30.420.10">
    <property type="entry name" value="Ribonuclease H-like superfamily/Ribonuclease H"/>
    <property type="match status" value="1"/>
</dbReference>
<reference evidence="3" key="1">
    <citation type="submission" date="2022-03" db="EMBL/GenBank/DDBJ databases">
        <title>Draft genome sequence of Aduncisulcus paluster, a free-living microaerophilic Fornicata.</title>
        <authorList>
            <person name="Yuyama I."/>
            <person name="Kume K."/>
            <person name="Tamura T."/>
            <person name="Inagaki Y."/>
            <person name="Hashimoto T."/>
        </authorList>
    </citation>
    <scope>NUCLEOTIDE SEQUENCE</scope>
    <source>
        <strain evidence="3">NY0171</strain>
    </source>
</reference>
<dbReference type="PANTHER" id="PTHR37984">
    <property type="entry name" value="PROTEIN CBG26694"/>
    <property type="match status" value="1"/>
</dbReference>
<dbReference type="InterPro" id="IPR000953">
    <property type="entry name" value="Chromo/chromo_shadow_dom"/>
</dbReference>
<name>A0ABQ5JX98_9EUKA</name>
<protein>
    <submittedName>
        <fullName evidence="3">DDE-type integrase/transposase/recombinase</fullName>
    </submittedName>
</protein>
<dbReference type="InterPro" id="IPR012337">
    <property type="entry name" value="RNaseH-like_sf"/>
</dbReference>
<gene>
    <name evidence="3" type="ORF">ADUPG1_011003</name>
</gene>
<feature type="domain" description="Integrase catalytic" evidence="2">
    <location>
        <begin position="142"/>
        <end position="313"/>
    </location>
</feature>
<evidence type="ECO:0000259" key="2">
    <source>
        <dbReference type="PROSITE" id="PS50994"/>
    </source>
</evidence>
<evidence type="ECO:0000313" key="4">
    <source>
        <dbReference type="Proteomes" id="UP001057375"/>
    </source>
</evidence>
<evidence type="ECO:0000313" key="3">
    <source>
        <dbReference type="EMBL" id="GKT16888.1"/>
    </source>
</evidence>
<dbReference type="PANTHER" id="PTHR37984:SF5">
    <property type="entry name" value="PROTEIN NYNRIN-LIKE"/>
    <property type="match status" value="1"/>
</dbReference>
<dbReference type="CDD" id="cd00024">
    <property type="entry name" value="CD_CSD"/>
    <property type="match status" value="1"/>
</dbReference>
<sequence>MSPFEFEIHHIKGKENGTADLLSRVSQIGSPSYVKTISVSTTEDTVSIQDIVKYQEKLSENDLKGSTMINQIAVDKDGVIITNKDAVGLIERILYEEHEKLGHASIDVVTSSLDNKGIKFKSMSSIGKKLFEECVYCAKLKLKTDPKRYASISSSNAFQEVSIDSVGPLPEDKNGFKFILVLIDNFTRFTELIPTVSTTAEEAAMVILSCLCCRYGIPRIIRSDGGPQFKNDLQKELCTALGAKQKITLPYHHYENGIVERVIRSVRKQIRIDCMKRDVRDYRILAGLMMAIINRRPHKGIGMSPYQALFGSQMAETTGSILQWREPSQEAQKRHDMVHRSDMYIRGAREFARKQQEHVQKMRKHKAEKHTPVELKEGDMVLVTHEEGPPTKTSPSMLGPWKVVEVLSPWRVKISNLANHNVKTVGTERTRKVILREKEEELLSVQCRDSDEWEVERIISHRGGKKTPISFKIKWKNFEENAYLSWDEVRGLEEQMTGYLIRNPTLRRRLAEKSVKLR</sequence>
<proteinExistence type="predicted"/>
<dbReference type="PROSITE" id="PS50994">
    <property type="entry name" value="INTEGRASE"/>
    <property type="match status" value="1"/>
</dbReference>
<accession>A0ABQ5JX98</accession>
<dbReference type="SUPFAM" id="SSF53098">
    <property type="entry name" value="Ribonuclease H-like"/>
    <property type="match status" value="1"/>
</dbReference>
<comment type="caution">
    <text evidence="3">The sequence shown here is derived from an EMBL/GenBank/DDBJ whole genome shotgun (WGS) entry which is preliminary data.</text>
</comment>
<feature type="domain" description="Chromo" evidence="1">
    <location>
        <begin position="453"/>
        <end position="516"/>
    </location>
</feature>
<dbReference type="InterPro" id="IPR001584">
    <property type="entry name" value="Integrase_cat-core"/>
</dbReference>
<organism evidence="3 4">
    <name type="scientific">Aduncisulcus paluster</name>
    <dbReference type="NCBI Taxonomy" id="2918883"/>
    <lineage>
        <taxon>Eukaryota</taxon>
        <taxon>Metamonada</taxon>
        <taxon>Carpediemonas-like organisms</taxon>
        <taxon>Aduncisulcus</taxon>
    </lineage>
</organism>
<dbReference type="EMBL" id="BQXS01011799">
    <property type="protein sequence ID" value="GKT16888.1"/>
    <property type="molecule type" value="Genomic_DNA"/>
</dbReference>
<dbReference type="InterPro" id="IPR016197">
    <property type="entry name" value="Chromo-like_dom_sf"/>
</dbReference>
<evidence type="ECO:0000259" key="1">
    <source>
        <dbReference type="PROSITE" id="PS50013"/>
    </source>
</evidence>
<dbReference type="InterPro" id="IPR036397">
    <property type="entry name" value="RNaseH_sf"/>
</dbReference>
<keyword evidence="4" id="KW-1185">Reference proteome</keyword>
<dbReference type="InterPro" id="IPR050951">
    <property type="entry name" value="Retrovirus_Pol_polyprotein"/>
</dbReference>
<dbReference type="Pfam" id="PF00665">
    <property type="entry name" value="rve"/>
    <property type="match status" value="1"/>
</dbReference>
<dbReference type="Gene3D" id="2.40.50.40">
    <property type="match status" value="1"/>
</dbReference>
<dbReference type="SUPFAM" id="SSF54160">
    <property type="entry name" value="Chromo domain-like"/>
    <property type="match status" value="1"/>
</dbReference>
<dbReference type="PROSITE" id="PS50013">
    <property type="entry name" value="CHROMO_2"/>
    <property type="match status" value="1"/>
</dbReference>
<dbReference type="Proteomes" id="UP001057375">
    <property type="component" value="Unassembled WGS sequence"/>
</dbReference>